<sequence length="306" mass="34318">MLPVLRTTIIACFLFSNLSFGKDYILPKDGHLVGELTTFRIPNDNIKPLEFYAALFNTGLSNLLEANRGIDPWLPAPGQELLIPQKLILPDNLEEGIVINNAEMRLYYYHKDKRSVTVLPVGIGMVDGASPDNWVTYIRRKKSAPTWTPTVHERQDYLKEGIRLPAIVPAGPDNPMGNYALYIGNQYAIHGTNANFGIGLRVSHGCIRLRNDDIKYLFDNVPTGTRVQFINQPVKISKENDGSIWIEVHQPLSHSEADLQSEKDLPLPFSIELLSLIQKGVVDNKKVDLAITERSGIPLRIDINNN</sequence>
<dbReference type="GO" id="GO:0008360">
    <property type="term" value="P:regulation of cell shape"/>
    <property type="evidence" value="ECO:0007669"/>
    <property type="project" value="UniProtKB-UniRule"/>
</dbReference>
<dbReference type="PROSITE" id="PS52029">
    <property type="entry name" value="LD_TPASE"/>
    <property type="match status" value="1"/>
</dbReference>
<dbReference type="GO" id="GO:0071555">
    <property type="term" value="P:cell wall organization"/>
    <property type="evidence" value="ECO:0007669"/>
    <property type="project" value="UniProtKB-UniRule"/>
</dbReference>
<dbReference type="Proteomes" id="UP000306327">
    <property type="component" value="Unassembled WGS sequence"/>
</dbReference>
<protein>
    <submittedName>
        <fullName evidence="15">L,D-transpeptidase</fullName>
    </submittedName>
</protein>
<dbReference type="CDD" id="cd00118">
    <property type="entry name" value="LysM"/>
    <property type="match status" value="1"/>
</dbReference>
<dbReference type="InterPro" id="IPR050979">
    <property type="entry name" value="LD-transpeptidase"/>
</dbReference>
<evidence type="ECO:0000256" key="8">
    <source>
        <dbReference type="ARBA" id="ARBA00022801"/>
    </source>
</evidence>
<dbReference type="GO" id="GO:0016757">
    <property type="term" value="F:glycosyltransferase activity"/>
    <property type="evidence" value="ECO:0007669"/>
    <property type="project" value="UniProtKB-KW"/>
</dbReference>
<dbReference type="RefSeq" id="WP_137273605.1">
    <property type="nucleotide sequence ID" value="NZ_QGAL01000017.1"/>
</dbReference>
<dbReference type="GO" id="GO:0018104">
    <property type="term" value="P:peptidoglycan-protein cross-linking"/>
    <property type="evidence" value="ECO:0007669"/>
    <property type="project" value="TreeGrafter"/>
</dbReference>
<dbReference type="CDD" id="cd16913">
    <property type="entry name" value="YkuD_like"/>
    <property type="match status" value="1"/>
</dbReference>
<evidence type="ECO:0000313" key="16">
    <source>
        <dbReference type="Proteomes" id="UP000306327"/>
    </source>
</evidence>
<comment type="caution">
    <text evidence="15">The sequence shown here is derived from an EMBL/GenBank/DDBJ whole genome shotgun (WGS) entry which is preliminary data.</text>
</comment>
<evidence type="ECO:0000256" key="13">
    <source>
        <dbReference type="PROSITE-ProRule" id="PRU01373"/>
    </source>
</evidence>
<dbReference type="AlphaFoldDB" id="A0AB38NY63"/>
<dbReference type="Pfam" id="PF17969">
    <property type="entry name" value="Ldt_C"/>
    <property type="match status" value="1"/>
</dbReference>
<dbReference type="GO" id="GO:0005576">
    <property type="term" value="C:extracellular region"/>
    <property type="evidence" value="ECO:0007669"/>
    <property type="project" value="TreeGrafter"/>
</dbReference>
<evidence type="ECO:0000256" key="10">
    <source>
        <dbReference type="ARBA" id="ARBA00022984"/>
    </source>
</evidence>
<dbReference type="Pfam" id="PF03734">
    <property type="entry name" value="YkuD"/>
    <property type="match status" value="1"/>
</dbReference>
<keyword evidence="4" id="KW-0328">Glycosyltransferase</keyword>
<evidence type="ECO:0000256" key="7">
    <source>
        <dbReference type="ARBA" id="ARBA00022764"/>
    </source>
</evidence>
<comment type="similarity">
    <text evidence="3">Belongs to the YkuD family.</text>
</comment>
<evidence type="ECO:0000256" key="2">
    <source>
        <dbReference type="ARBA" id="ARBA00004752"/>
    </source>
</evidence>
<proteinExistence type="inferred from homology"/>
<keyword evidence="9 13" id="KW-0133">Cell shape</keyword>
<comment type="pathway">
    <text evidence="12">Glycan biosynthesis.</text>
</comment>
<evidence type="ECO:0000256" key="12">
    <source>
        <dbReference type="ARBA" id="ARBA00060592"/>
    </source>
</evidence>
<dbReference type="SUPFAM" id="SSF141523">
    <property type="entry name" value="L,D-transpeptidase catalytic domain-like"/>
    <property type="match status" value="1"/>
</dbReference>
<dbReference type="FunFam" id="2.40.440.10:FF:000001">
    <property type="entry name" value="L,D-transpeptidase YbiS"/>
    <property type="match status" value="1"/>
</dbReference>
<reference evidence="15 16" key="1">
    <citation type="journal article" date="2019" name="Sci. Rep.">
        <title>Differences in resource use lead to coexistence of seed-transmitted microbial populations.</title>
        <authorList>
            <person name="Torres-Cortes G."/>
            <person name="Garcia B.J."/>
            <person name="Compant S."/>
            <person name="Rezki S."/>
            <person name="Jones P."/>
            <person name="Preveaux A."/>
            <person name="Briand M."/>
            <person name="Roulet A."/>
            <person name="Bouchez O."/>
            <person name="Jacobson D."/>
            <person name="Barret M."/>
        </authorList>
    </citation>
    <scope>NUCLEOTIDE SEQUENCE [LARGE SCALE GENOMIC DNA]</scope>
    <source>
        <strain evidence="15 16">CFBP13530</strain>
    </source>
</reference>
<evidence type="ECO:0000256" key="9">
    <source>
        <dbReference type="ARBA" id="ARBA00022960"/>
    </source>
</evidence>
<evidence type="ECO:0000256" key="4">
    <source>
        <dbReference type="ARBA" id="ARBA00022676"/>
    </source>
</evidence>
<feature type="active site" description="Nucleophile" evidence="13">
    <location>
        <position position="206"/>
    </location>
</feature>
<keyword evidence="10 13" id="KW-0573">Peptidoglycan synthesis</keyword>
<feature type="domain" description="L,D-TPase catalytic" evidence="14">
    <location>
        <begin position="95"/>
        <end position="230"/>
    </location>
</feature>
<evidence type="ECO:0000256" key="5">
    <source>
        <dbReference type="ARBA" id="ARBA00022679"/>
    </source>
</evidence>
<keyword evidence="5" id="KW-0808">Transferase</keyword>
<dbReference type="InterPro" id="IPR041597">
    <property type="entry name" value="Ldt_C"/>
</dbReference>
<evidence type="ECO:0000259" key="14">
    <source>
        <dbReference type="PROSITE" id="PS52029"/>
    </source>
</evidence>
<dbReference type="InterPro" id="IPR038063">
    <property type="entry name" value="Transpep_catalytic_dom"/>
</dbReference>
<dbReference type="GO" id="GO:0042597">
    <property type="term" value="C:periplasmic space"/>
    <property type="evidence" value="ECO:0007669"/>
    <property type="project" value="UniProtKB-SubCell"/>
</dbReference>
<evidence type="ECO:0000313" key="15">
    <source>
        <dbReference type="EMBL" id="TKK12450.1"/>
    </source>
</evidence>
<dbReference type="PANTHER" id="PTHR30582">
    <property type="entry name" value="L,D-TRANSPEPTIDASE"/>
    <property type="match status" value="1"/>
</dbReference>
<organism evidence="15 16">
    <name type="scientific">Enterobacter cancerogenus</name>
    <dbReference type="NCBI Taxonomy" id="69218"/>
    <lineage>
        <taxon>Bacteria</taxon>
        <taxon>Pseudomonadati</taxon>
        <taxon>Pseudomonadota</taxon>
        <taxon>Gammaproteobacteria</taxon>
        <taxon>Enterobacterales</taxon>
        <taxon>Enterobacteriaceae</taxon>
        <taxon>Enterobacter</taxon>
        <taxon>Enterobacter cloacae complex</taxon>
    </lineage>
</organism>
<evidence type="ECO:0000256" key="6">
    <source>
        <dbReference type="ARBA" id="ARBA00022729"/>
    </source>
</evidence>
<evidence type="ECO:0000256" key="3">
    <source>
        <dbReference type="ARBA" id="ARBA00005992"/>
    </source>
</evidence>
<accession>A0AB38NY63</accession>
<keyword evidence="6" id="KW-0732">Signal</keyword>
<keyword evidence="11 13" id="KW-0961">Cell wall biogenesis/degradation</keyword>
<evidence type="ECO:0000256" key="1">
    <source>
        <dbReference type="ARBA" id="ARBA00004418"/>
    </source>
</evidence>
<name>A0AB38NY63_9ENTR</name>
<dbReference type="GO" id="GO:0071972">
    <property type="term" value="F:peptidoglycan L,D-transpeptidase activity"/>
    <property type="evidence" value="ECO:0007669"/>
    <property type="project" value="TreeGrafter"/>
</dbReference>
<gene>
    <name evidence="15" type="ORF">EcCFBP13530_23720</name>
</gene>
<dbReference type="PANTHER" id="PTHR30582:SF24">
    <property type="entry name" value="L,D-TRANSPEPTIDASE ERFK_SRFK-RELATED"/>
    <property type="match status" value="1"/>
</dbReference>
<dbReference type="EMBL" id="QGAL01000017">
    <property type="protein sequence ID" value="TKK12450.1"/>
    <property type="molecule type" value="Genomic_DNA"/>
</dbReference>
<dbReference type="Gene3D" id="2.40.440.10">
    <property type="entry name" value="L,D-transpeptidase catalytic domain-like"/>
    <property type="match status" value="1"/>
</dbReference>
<dbReference type="InterPro" id="IPR018392">
    <property type="entry name" value="LysM"/>
</dbReference>
<dbReference type="InterPro" id="IPR005490">
    <property type="entry name" value="LD_TPept_cat_dom"/>
</dbReference>
<keyword evidence="7" id="KW-0574">Periplasm</keyword>
<comment type="subcellular location">
    <subcellularLocation>
        <location evidence="1">Periplasm</location>
    </subcellularLocation>
</comment>
<comment type="pathway">
    <text evidence="2 13">Cell wall biogenesis; peptidoglycan biosynthesis.</text>
</comment>
<feature type="active site" description="Proton donor/acceptor" evidence="13">
    <location>
        <position position="190"/>
    </location>
</feature>
<evidence type="ECO:0000256" key="11">
    <source>
        <dbReference type="ARBA" id="ARBA00023316"/>
    </source>
</evidence>
<keyword evidence="8" id="KW-0378">Hydrolase</keyword>